<evidence type="ECO:0000256" key="6">
    <source>
        <dbReference type="SAM" id="MobiDB-lite"/>
    </source>
</evidence>
<feature type="compositionally biased region" description="Basic and acidic residues" evidence="6">
    <location>
        <begin position="340"/>
        <end position="362"/>
    </location>
</feature>
<dbReference type="Pfam" id="PF20179">
    <property type="entry name" value="MSS51_C"/>
    <property type="match status" value="1"/>
</dbReference>
<dbReference type="PROSITE" id="PS01360">
    <property type="entry name" value="ZF_MYND_1"/>
    <property type="match status" value="1"/>
</dbReference>
<feature type="compositionally biased region" description="Basic and acidic residues" evidence="6">
    <location>
        <begin position="485"/>
        <end position="497"/>
    </location>
</feature>
<dbReference type="SUPFAM" id="SSF144232">
    <property type="entry name" value="HIT/MYND zinc finger-like"/>
    <property type="match status" value="1"/>
</dbReference>
<comment type="caution">
    <text evidence="8">The sequence shown here is derived from an EMBL/GenBank/DDBJ whole genome shotgun (WGS) entry which is preliminary data.</text>
</comment>
<feature type="compositionally biased region" description="Basic residues" evidence="6">
    <location>
        <begin position="1"/>
        <end position="12"/>
    </location>
</feature>
<feature type="compositionally biased region" description="Basic residues" evidence="6">
    <location>
        <begin position="76"/>
        <end position="87"/>
    </location>
</feature>
<evidence type="ECO:0000256" key="1">
    <source>
        <dbReference type="ARBA" id="ARBA00022723"/>
    </source>
</evidence>
<feature type="compositionally biased region" description="Basic and acidic residues" evidence="6">
    <location>
        <begin position="427"/>
        <end position="443"/>
    </location>
</feature>
<dbReference type="EMBL" id="JBEUOH010000025">
    <property type="protein sequence ID" value="KAL0860290.1"/>
    <property type="molecule type" value="Genomic_DNA"/>
</dbReference>
<keyword evidence="3" id="KW-0862">Zinc</keyword>
<dbReference type="InterPro" id="IPR046824">
    <property type="entry name" value="Mss51-like_C"/>
</dbReference>
<gene>
    <name evidence="8" type="ORF">ABMA27_009705</name>
</gene>
<keyword evidence="1" id="KW-0479">Metal-binding</keyword>
<feature type="region of interest" description="Disordered" evidence="6">
    <location>
        <begin position="1140"/>
        <end position="1176"/>
    </location>
</feature>
<feature type="compositionally biased region" description="Basic and acidic residues" evidence="6">
    <location>
        <begin position="213"/>
        <end position="265"/>
    </location>
</feature>
<reference evidence="8 9" key="1">
    <citation type="submission" date="2024-06" db="EMBL/GenBank/DDBJ databases">
        <title>A chromosome-level genome assembly of beet webworm, Loxostege sticticalis.</title>
        <authorList>
            <person name="Zhang Y."/>
        </authorList>
    </citation>
    <scope>NUCLEOTIDE SEQUENCE [LARGE SCALE GENOMIC DNA]</scope>
    <source>
        <strain evidence="8">AQ026</strain>
        <tissue evidence="8">Whole body</tissue>
    </source>
</reference>
<feature type="compositionally biased region" description="Basic and acidic residues" evidence="6">
    <location>
        <begin position="950"/>
        <end position="963"/>
    </location>
</feature>
<feature type="region of interest" description="Disordered" evidence="6">
    <location>
        <begin position="529"/>
        <end position="692"/>
    </location>
</feature>
<feature type="compositionally biased region" description="Basic and acidic residues" evidence="6">
    <location>
        <begin position="1033"/>
        <end position="1062"/>
    </location>
</feature>
<feature type="compositionally biased region" description="Basic and acidic residues" evidence="6">
    <location>
        <begin position="669"/>
        <end position="678"/>
    </location>
</feature>
<feature type="compositionally biased region" description="Polar residues" evidence="6">
    <location>
        <begin position="1076"/>
        <end position="1085"/>
    </location>
</feature>
<dbReference type="Pfam" id="PF01753">
    <property type="entry name" value="zf-MYND"/>
    <property type="match status" value="1"/>
</dbReference>
<accession>A0ABR3H656</accession>
<dbReference type="Gene3D" id="6.10.140.2220">
    <property type="match status" value="1"/>
</dbReference>
<evidence type="ECO:0000256" key="3">
    <source>
        <dbReference type="ARBA" id="ARBA00022833"/>
    </source>
</evidence>
<evidence type="ECO:0000313" key="9">
    <source>
        <dbReference type="Proteomes" id="UP001549920"/>
    </source>
</evidence>
<protein>
    <recommendedName>
        <fullName evidence="7">MYND-type domain-containing protein</fullName>
    </recommendedName>
</protein>
<feature type="compositionally biased region" description="Basic residues" evidence="6">
    <location>
        <begin position="183"/>
        <end position="192"/>
    </location>
</feature>
<feature type="compositionally biased region" description="Basic and acidic residues" evidence="6">
    <location>
        <begin position="619"/>
        <end position="636"/>
    </location>
</feature>
<keyword evidence="2 4" id="KW-0863">Zinc-finger</keyword>
<feature type="compositionally biased region" description="Polar residues" evidence="6">
    <location>
        <begin position="266"/>
        <end position="278"/>
    </location>
</feature>
<feature type="compositionally biased region" description="Basic residues" evidence="6">
    <location>
        <begin position="363"/>
        <end position="375"/>
    </location>
</feature>
<evidence type="ECO:0000313" key="8">
    <source>
        <dbReference type="EMBL" id="KAL0860290.1"/>
    </source>
</evidence>
<keyword evidence="9" id="KW-1185">Reference proteome</keyword>
<evidence type="ECO:0000256" key="4">
    <source>
        <dbReference type="PROSITE-ProRule" id="PRU00134"/>
    </source>
</evidence>
<feature type="domain" description="MYND-type" evidence="7">
    <location>
        <begin position="1247"/>
        <end position="1286"/>
    </location>
</feature>
<organism evidence="8 9">
    <name type="scientific">Loxostege sticticalis</name>
    <name type="common">Beet webworm moth</name>
    <dbReference type="NCBI Taxonomy" id="481309"/>
    <lineage>
        <taxon>Eukaryota</taxon>
        <taxon>Metazoa</taxon>
        <taxon>Ecdysozoa</taxon>
        <taxon>Arthropoda</taxon>
        <taxon>Hexapoda</taxon>
        <taxon>Insecta</taxon>
        <taxon>Pterygota</taxon>
        <taxon>Neoptera</taxon>
        <taxon>Endopterygota</taxon>
        <taxon>Lepidoptera</taxon>
        <taxon>Glossata</taxon>
        <taxon>Ditrysia</taxon>
        <taxon>Pyraloidea</taxon>
        <taxon>Crambidae</taxon>
        <taxon>Pyraustinae</taxon>
        <taxon>Loxostege</taxon>
    </lineage>
</organism>
<evidence type="ECO:0000256" key="5">
    <source>
        <dbReference type="SAM" id="Coils"/>
    </source>
</evidence>
<name>A0ABR3H656_LOXSC</name>
<feature type="compositionally biased region" description="Low complexity" evidence="6">
    <location>
        <begin position="1019"/>
        <end position="1032"/>
    </location>
</feature>
<feature type="compositionally biased region" description="Basic and acidic residues" evidence="6">
    <location>
        <begin position="135"/>
        <end position="170"/>
    </location>
</feature>
<proteinExistence type="predicted"/>
<evidence type="ECO:0000259" key="7">
    <source>
        <dbReference type="PROSITE" id="PS50865"/>
    </source>
</evidence>
<keyword evidence="5" id="KW-0175">Coiled coil</keyword>
<evidence type="ECO:0000256" key="2">
    <source>
        <dbReference type="ARBA" id="ARBA00022771"/>
    </source>
</evidence>
<feature type="coiled-coil region" evidence="5">
    <location>
        <begin position="806"/>
        <end position="833"/>
    </location>
</feature>
<feature type="compositionally biased region" description="Basic and acidic residues" evidence="6">
    <location>
        <begin position="292"/>
        <end position="306"/>
    </location>
</feature>
<feature type="compositionally biased region" description="Basic and acidic residues" evidence="6">
    <location>
        <begin position="65"/>
        <end position="75"/>
    </location>
</feature>
<dbReference type="Proteomes" id="UP001549920">
    <property type="component" value="Unassembled WGS sequence"/>
</dbReference>
<dbReference type="PROSITE" id="PS50865">
    <property type="entry name" value="ZF_MYND_2"/>
    <property type="match status" value="1"/>
</dbReference>
<feature type="region of interest" description="Disordered" evidence="6">
    <location>
        <begin position="1"/>
        <end position="498"/>
    </location>
</feature>
<feature type="region of interest" description="Disordered" evidence="6">
    <location>
        <begin position="905"/>
        <end position="1105"/>
    </location>
</feature>
<dbReference type="InterPro" id="IPR002893">
    <property type="entry name" value="Znf_MYND"/>
</dbReference>
<feature type="compositionally biased region" description="Basic and acidic residues" evidence="6">
    <location>
        <begin position="193"/>
        <end position="203"/>
    </location>
</feature>
<dbReference type="PANTHER" id="PTHR28069">
    <property type="entry name" value="GH20023P"/>
    <property type="match status" value="1"/>
</dbReference>
<dbReference type="PANTHER" id="PTHR28069:SF2">
    <property type="entry name" value="GH20023P"/>
    <property type="match status" value="1"/>
</dbReference>
<sequence length="1672" mass="188006">MNTKKNKGKSKQTKAPNPNPPQKIEESGKVTENIEDVSVGEIDSAQKSDIRVPEIISDVIIPAVEVKEKEDDSPKKPKRNRGKKKKHEKDEDEDQDEKPTESIDIIEIVEVKPQESLTEENVPPSARKKKNKNKKAVDPEPKSTEKVETTVSETEQKKTQETELSVKEDIAPQNVTDQEAKQPKKKNKKKKRNDSERSEKADELSCTAAFQKLLKDDKTEIKTADDQPTEDIKTLAKFEIESVPKGEEQDLNKDSLKPEPEKPEQNKNTAQDVPATSMNEPGGKNKKKNKKDKKELPKNKETKDFDTPDIESDFDMPEIVPITDLIPSSEELTKSVGVQEKVKEDKITEDKSESKAPEEIKPKAKIAKPVERKRKGKEDSQAQDLPEVSTPEDRALPLSELPKGEAVTSKVEEIKTEVPGKPVDFIASKENKQDVSSKIEKPTENMPEIKATELIDVPEMDKNKKRKKSPKPGKAQQKTETSDQAEIKTEIPMEKDIQPAVTTTEISVTQPIVEVTSQDAIITQAFEELIRIPESDKSKKRKKSPKPSKLDQKPKIVPETSAEPVIAIQEEIKPGIQMGPKIEEELKPLSATEGIESPKESAPEKPTASVVEKSNIELLSEKEDTTPDDAKILDTKSKKKRKKSPKLPFGPETAAETKDTVTASGVTSEKQEKLEKDSNIQSEEISQSKSDVLYDMPLAEDIEIRSLKADESEGSTCGFTPDIIQHPRATSQDLIDDNNNMFIQEITIEEVKLQIPTDMPDTPFIQGSGETPLKTPESIFTGVQISEMNIDAGKGEQEKTDIKSKMMEVNQDMEELRLSIERSLAELTAIEKSEGEVERKFEEKAAHIPDVPKSPEVIISMPSELIFKSQFENVETPTPKEKKIEEVIASAAVVVSKPAETGTFSTMSFEKESENKNVQIKIPEKSTSAADMSKPAEKKTDTITPPTVPARKDKSKSKERDIKNIPMKPSENIVKPADIATETPTPDCVADTPVPPAIPARKDNKNKGKNKKKGKQDVAQTVSQTESASTSAESKEPAVKEETTSKEEKKEQKSDTKQDKGKQHTATQADDKTPSDQEGNPSNPSEFEPIENFEDAMTSSADDINKTFEMIANEATQSQFVEASHVNPEIKIVAPIEDTKPDKKDEKVNPVSPPKNLLGHPDIPVPSNRTDYKKEKNKAPNTIVAKVKIKDAVQIEGKKQTKDTQTDNIRKLMKTKSIDESFTSVTNENDEFVYKYSFRKVFLQSACHVCKKELKQTRVPCNFCNLIFYCNAKHKDEDWAKHQGFCFAVSTIVHLKDQKHIYADSKNITGQDYRLLRMQMIVSCEKVLKRKLTPFEQEALLYPRVCADAACREWRQSKLADCDGCGQISYCSDQPEHFPKTHQRWCKSYSLYQKLVCYQQTQGRLEPKLPSKIMVEPLQLSEKMNEVLAAMYEEKIDMNDIQYAALTQIATAPLTAAYCLQTYAKLANHTNGTSKKTTCTIHIVGGELQFEADALNKWEVFFLHLRPDLQELRVVMVGRDLNPSNLPLELLGKVKLCESCRSNKRRVVFSFQDKSTYHDFWASDDFVSPDIVCAFNPSIKRSSMYNGKDPWPKTINCVLKLKTPFLITAYTMNELQKDLSRIKECSEVDHKMVIEQKFNSFASVRPDRNFISDDEMPLLFKNYCYMLITGAN</sequence>
<feature type="compositionally biased region" description="Acidic residues" evidence="6">
    <location>
        <begin position="307"/>
        <end position="316"/>
    </location>
</feature>
<feature type="compositionally biased region" description="Polar residues" evidence="6">
    <location>
        <begin position="679"/>
        <end position="690"/>
    </location>
</feature>